<evidence type="ECO:0000313" key="4">
    <source>
        <dbReference type="EMBL" id="CZR59938.1"/>
    </source>
</evidence>
<sequence>MDDAVTKSIQHDTLDYSISVPWVVLATFMTSFALGIIILYCIFDFIFTIVWARSRGPRLILDRDEIRDEAIDEIFDINNINTWRIGCSLPAPSDDFYGRSIDHGSPSYYDPRDLWTPSSRERDLEFQSQQEAGRNAIEKVSTERETYSAILKSIARLENGTPFNPCQNYSINETKLTSTLSPPRFNIFSCSFQRTHSRPRTDRLKYIDASRARATPTDFPAAAITQVLQQYIPHTSRLQVSLALHIPRSSYATLPGLTDVLSRHRRYHDKPEACPHCPRDFGTTKDLNRHINDIHERTKVFYCLETTCKRSRVMRGKGFPRKDNWRRHMKDAHGIDVN</sequence>
<name>A0A1L7X4I1_9HELO</name>
<keyword evidence="2" id="KW-0472">Membrane</keyword>
<keyword evidence="1" id="KW-0479">Metal-binding</keyword>
<dbReference type="InterPro" id="IPR036236">
    <property type="entry name" value="Znf_C2H2_sf"/>
</dbReference>
<gene>
    <name evidence="4" type="ORF">PAC_09833</name>
</gene>
<dbReference type="InterPro" id="IPR013087">
    <property type="entry name" value="Znf_C2H2_type"/>
</dbReference>
<evidence type="ECO:0000256" key="2">
    <source>
        <dbReference type="SAM" id="Phobius"/>
    </source>
</evidence>
<evidence type="ECO:0000256" key="1">
    <source>
        <dbReference type="PROSITE-ProRule" id="PRU00042"/>
    </source>
</evidence>
<feature type="transmembrane region" description="Helical" evidence="2">
    <location>
        <begin position="20"/>
        <end position="51"/>
    </location>
</feature>
<dbReference type="Gene3D" id="3.30.160.60">
    <property type="entry name" value="Classic Zinc Finger"/>
    <property type="match status" value="1"/>
</dbReference>
<evidence type="ECO:0000313" key="5">
    <source>
        <dbReference type="Proteomes" id="UP000184330"/>
    </source>
</evidence>
<dbReference type="EMBL" id="FJOG01000015">
    <property type="protein sequence ID" value="CZR59938.1"/>
    <property type="molecule type" value="Genomic_DNA"/>
</dbReference>
<dbReference type="SUPFAM" id="SSF57667">
    <property type="entry name" value="beta-beta-alpha zinc fingers"/>
    <property type="match status" value="1"/>
</dbReference>
<dbReference type="Proteomes" id="UP000184330">
    <property type="component" value="Unassembled WGS sequence"/>
</dbReference>
<dbReference type="SMART" id="SM00355">
    <property type="entry name" value="ZnF_C2H2"/>
    <property type="match status" value="2"/>
</dbReference>
<keyword evidence="1" id="KW-0862">Zinc</keyword>
<dbReference type="GO" id="GO:0008270">
    <property type="term" value="F:zinc ion binding"/>
    <property type="evidence" value="ECO:0007669"/>
    <property type="project" value="UniProtKB-KW"/>
</dbReference>
<keyword evidence="1" id="KW-0863">Zinc-finger</keyword>
<dbReference type="STRING" id="576137.A0A1L7X4I1"/>
<keyword evidence="2" id="KW-0812">Transmembrane</keyword>
<accession>A0A1L7X4I1</accession>
<keyword evidence="2" id="KW-1133">Transmembrane helix</keyword>
<dbReference type="AlphaFoldDB" id="A0A1L7X4I1"/>
<dbReference type="OrthoDB" id="3564196at2759"/>
<proteinExistence type="predicted"/>
<keyword evidence="5" id="KW-1185">Reference proteome</keyword>
<dbReference type="PROSITE" id="PS00028">
    <property type="entry name" value="ZINC_FINGER_C2H2_1"/>
    <property type="match status" value="1"/>
</dbReference>
<reference evidence="4 5" key="1">
    <citation type="submission" date="2016-03" db="EMBL/GenBank/DDBJ databases">
        <authorList>
            <person name="Ploux O."/>
        </authorList>
    </citation>
    <scope>NUCLEOTIDE SEQUENCE [LARGE SCALE GENOMIC DNA]</scope>
    <source>
        <strain evidence="4 5">UAMH 11012</strain>
    </source>
</reference>
<feature type="domain" description="C2H2-type" evidence="3">
    <location>
        <begin position="272"/>
        <end position="300"/>
    </location>
</feature>
<protein>
    <recommendedName>
        <fullName evidence="3">C2H2-type domain-containing protein</fullName>
    </recommendedName>
</protein>
<organism evidence="4 5">
    <name type="scientific">Phialocephala subalpina</name>
    <dbReference type="NCBI Taxonomy" id="576137"/>
    <lineage>
        <taxon>Eukaryota</taxon>
        <taxon>Fungi</taxon>
        <taxon>Dikarya</taxon>
        <taxon>Ascomycota</taxon>
        <taxon>Pezizomycotina</taxon>
        <taxon>Leotiomycetes</taxon>
        <taxon>Helotiales</taxon>
        <taxon>Mollisiaceae</taxon>
        <taxon>Phialocephala</taxon>
        <taxon>Phialocephala fortinii species complex</taxon>
    </lineage>
</organism>
<evidence type="ECO:0000259" key="3">
    <source>
        <dbReference type="PROSITE" id="PS50157"/>
    </source>
</evidence>
<dbReference type="PROSITE" id="PS50157">
    <property type="entry name" value="ZINC_FINGER_C2H2_2"/>
    <property type="match status" value="1"/>
</dbReference>